<dbReference type="PATRIC" id="fig|1173022.3.peg.5213"/>
<proteinExistence type="predicted"/>
<dbReference type="Proteomes" id="UP000010472">
    <property type="component" value="Plasmid pCRI9333.03"/>
</dbReference>
<dbReference type="AlphaFoldDB" id="K9W815"/>
<dbReference type="OrthoDB" id="7061055at2"/>
<dbReference type="RefSeq" id="WP_015205586.1">
    <property type="nucleotide sequence ID" value="NC_019754.1"/>
</dbReference>
<organism evidence="1 2">
    <name type="scientific">Crinalium epipsammum PCC 9333</name>
    <dbReference type="NCBI Taxonomy" id="1173022"/>
    <lineage>
        <taxon>Bacteria</taxon>
        <taxon>Bacillati</taxon>
        <taxon>Cyanobacteriota</taxon>
        <taxon>Cyanophyceae</taxon>
        <taxon>Gomontiellales</taxon>
        <taxon>Gomontiellaceae</taxon>
        <taxon>Crinalium</taxon>
    </lineage>
</organism>
<dbReference type="HOGENOM" id="CLU_041022_0_0_3"/>
<reference evidence="1 2" key="1">
    <citation type="submission" date="2012-06" db="EMBL/GenBank/DDBJ databases">
        <title>Finished plasmid 3 of genome of Crinalium epipsammum PCC 9333.</title>
        <authorList>
            <consortium name="US DOE Joint Genome Institute"/>
            <person name="Gugger M."/>
            <person name="Coursin T."/>
            <person name="Rippka R."/>
            <person name="Tandeau De Marsac N."/>
            <person name="Huntemann M."/>
            <person name="Wei C.-L."/>
            <person name="Han J."/>
            <person name="Detter J.C."/>
            <person name="Han C."/>
            <person name="Tapia R."/>
            <person name="Davenport K."/>
            <person name="Daligault H."/>
            <person name="Erkkila T."/>
            <person name="Gu W."/>
            <person name="Munk A.C.C."/>
            <person name="Teshima H."/>
            <person name="Xu Y."/>
            <person name="Chain P."/>
            <person name="Chen A."/>
            <person name="Krypides N."/>
            <person name="Mavromatis K."/>
            <person name="Markowitz V."/>
            <person name="Szeto E."/>
            <person name="Ivanova N."/>
            <person name="Mikhailova N."/>
            <person name="Ovchinnikova G."/>
            <person name="Pagani I."/>
            <person name="Pati A."/>
            <person name="Goodwin L."/>
            <person name="Peters L."/>
            <person name="Pitluck S."/>
            <person name="Woyke T."/>
            <person name="Kerfeld C."/>
        </authorList>
    </citation>
    <scope>NUCLEOTIDE SEQUENCE [LARGE SCALE GENOMIC DNA]</scope>
    <source>
        <strain evidence="1 2">PCC 9333</strain>
        <plasmid evidence="2">Plasmid pCRI9333.03</plasmid>
    </source>
</reference>
<evidence type="ECO:0000313" key="2">
    <source>
        <dbReference type="Proteomes" id="UP000010472"/>
    </source>
</evidence>
<geneLocation type="plasmid" evidence="1 2">
    <name>pCRI9333.03</name>
</geneLocation>
<keyword evidence="2" id="KW-1185">Reference proteome</keyword>
<dbReference type="KEGG" id="cep:Cri9333_4823"/>
<gene>
    <name evidence="1" type="ORF">Cri9333_4823</name>
</gene>
<protein>
    <submittedName>
        <fullName evidence="1">Uncharacterized protein</fullName>
    </submittedName>
</protein>
<sequence>MNPNFQEVINRFIARIESLKFSFPLIINTINFNQQNAEKEFTNFTAPFLTKERSENQLELTLQLPIDQLTPFHKIRKKAAIYSIFPQVIKGNFIISLISEFDIHLSSLIRTIFYIKPEILNALDKQISFKQLLEFESIDAAKEYIIEKEIESVLRESHTEHFKWLEHKTNLKTLRDFPAWSTFIEITERRNLFVHCDGIVSSQYINVCKDNKVDLLNCQIGKKLEVTEKYFNNAYDCIFEVGVKLAHTVWRKIHPQSREIADITLNNLCLKLISEEEYKLANMLLDFAMSEPIFKQSSQQIKLSFILNKAQILKWIGDEKQCSKLLMEQDWSACSDEFQLGKAVLLNKFEEACKIMKNIGSNSEKLSIIQYREWPIFKEFRKTEQFLKVYQEIFQESFELVTEMPSAIQTDKNQN</sequence>
<name>K9W815_9CYAN</name>
<keyword evidence="1" id="KW-0614">Plasmid</keyword>
<dbReference type="EMBL" id="CP003623">
    <property type="protein sequence ID" value="AFZ15590.1"/>
    <property type="molecule type" value="Genomic_DNA"/>
</dbReference>
<accession>K9W815</accession>
<evidence type="ECO:0000313" key="1">
    <source>
        <dbReference type="EMBL" id="AFZ15590.1"/>
    </source>
</evidence>